<evidence type="ECO:0000313" key="1">
    <source>
        <dbReference type="EMBL" id="GAB97823.1"/>
    </source>
</evidence>
<dbReference type="CDD" id="cd04488">
    <property type="entry name" value="RecG_wedge_OBF"/>
    <property type="match status" value="1"/>
</dbReference>
<reference evidence="1 2" key="1">
    <citation type="submission" date="2012-08" db="EMBL/GenBank/DDBJ databases">
        <title>Whole genome shotgun sequence of Kineosphaera limosa NBRC 100340.</title>
        <authorList>
            <person name="Yoshida I."/>
            <person name="Isaki S."/>
            <person name="Hosoyama A."/>
            <person name="Tsuchikane K."/>
            <person name="Katsumata H."/>
            <person name="Ando Y."/>
            <person name="Ohji S."/>
            <person name="Hamada M."/>
            <person name="Tamura T."/>
            <person name="Yamazoe A."/>
            <person name="Yamazaki S."/>
            <person name="Fujita N."/>
        </authorList>
    </citation>
    <scope>NUCLEOTIDE SEQUENCE [LARGE SCALE GENOMIC DNA]</scope>
    <source>
        <strain evidence="1 2">NBRC 100340</strain>
    </source>
</reference>
<gene>
    <name evidence="1" type="ORF">KILIM_083_00190</name>
</gene>
<dbReference type="AlphaFoldDB" id="K6VNQ1"/>
<organism evidence="1 2">
    <name type="scientific">Kineosphaera limosa NBRC 100340</name>
    <dbReference type="NCBI Taxonomy" id="1184609"/>
    <lineage>
        <taxon>Bacteria</taxon>
        <taxon>Bacillati</taxon>
        <taxon>Actinomycetota</taxon>
        <taxon>Actinomycetes</taxon>
        <taxon>Micrococcales</taxon>
        <taxon>Dermatophilaceae</taxon>
        <taxon>Kineosphaera</taxon>
    </lineage>
</organism>
<evidence type="ECO:0008006" key="3">
    <source>
        <dbReference type="Google" id="ProtNLM"/>
    </source>
</evidence>
<dbReference type="eggNOG" id="COG0531">
    <property type="taxonomic scope" value="Bacteria"/>
</dbReference>
<name>K6VNQ1_9MICO</name>
<dbReference type="Proteomes" id="UP000008366">
    <property type="component" value="Unassembled WGS sequence"/>
</dbReference>
<dbReference type="EMBL" id="BAHD01000083">
    <property type="protein sequence ID" value="GAB97823.1"/>
    <property type="molecule type" value="Genomic_DNA"/>
</dbReference>
<comment type="caution">
    <text evidence="1">The sequence shown here is derived from an EMBL/GenBank/DDBJ whole genome shotgun (WGS) entry which is preliminary data.</text>
</comment>
<protein>
    <recommendedName>
        <fullName evidence="3">DNA-binding protein</fullName>
    </recommendedName>
</protein>
<keyword evidence="2" id="KW-1185">Reference proteome</keyword>
<proteinExistence type="predicted"/>
<sequence>MGFWSRVRSRLTSSAAELEAQELSQDALEAGADPLGSVSDRALVDAVGVLRNISIPPPGQVPSVIGELFDGTGSLSIVWLGRREIPGIGCGVRLRVRGRVAMRRGQPVIYNPRYDILPAPGNH</sequence>
<evidence type="ECO:0000313" key="2">
    <source>
        <dbReference type="Proteomes" id="UP000008366"/>
    </source>
</evidence>
<accession>K6VNQ1</accession>
<dbReference type="STRING" id="1184609.KILIM_083_00190"/>